<accession>G0TVQ8</accession>
<evidence type="ECO:0000256" key="1">
    <source>
        <dbReference type="SAM" id="MobiDB-lite"/>
    </source>
</evidence>
<reference evidence="2" key="1">
    <citation type="journal article" date="2012" name="Proc. Natl. Acad. Sci. U.S.A.">
        <title>Antigenic diversity is generated by distinct evolutionary mechanisms in African trypanosome species.</title>
        <authorList>
            <person name="Jackson A.P."/>
            <person name="Berry A."/>
            <person name="Aslett M."/>
            <person name="Allison H.C."/>
            <person name="Burton P."/>
            <person name="Vavrova-Anderson J."/>
            <person name="Brown R."/>
            <person name="Browne H."/>
            <person name="Corton N."/>
            <person name="Hauser H."/>
            <person name="Gamble J."/>
            <person name="Gilderthorp R."/>
            <person name="Marcello L."/>
            <person name="McQuillan J."/>
            <person name="Otto T.D."/>
            <person name="Quail M.A."/>
            <person name="Sanders M.J."/>
            <person name="van Tonder A."/>
            <person name="Ginger M.L."/>
            <person name="Field M.C."/>
            <person name="Barry J.D."/>
            <person name="Hertz-Fowler C."/>
            <person name="Berriman M."/>
        </authorList>
    </citation>
    <scope>NUCLEOTIDE SEQUENCE</scope>
    <source>
        <strain evidence="2">Y486</strain>
    </source>
</reference>
<sequence length="165" mass="17859">MVSCIDCRICPTSRVITLPGPSSVLEVKKHLSAIIGVAADCIELYINTGQKLASASPESHSNFYYVLLRLCGGKGGFRKQLEKKGRAFARARRLRKSANSASNQQAKKVIKVQEKSDKHADATDADAAHPHEEDSISVMNLLDVGIRDAVSAGIKKVVAELSEKK</sequence>
<feature type="region of interest" description="Disordered" evidence="1">
    <location>
        <begin position="94"/>
        <end position="132"/>
    </location>
</feature>
<protein>
    <submittedName>
        <fullName evidence="2">Uncharacterized protein</fullName>
    </submittedName>
</protein>
<evidence type="ECO:0000313" key="2">
    <source>
        <dbReference type="EMBL" id="CCC48024.1"/>
    </source>
</evidence>
<gene>
    <name evidence="2" type="ORF">TVY486_0502280</name>
</gene>
<name>G0TVQ8_TRYVY</name>
<dbReference type="AlphaFoldDB" id="G0TVQ8"/>
<dbReference type="EMBL" id="HE573021">
    <property type="protein sequence ID" value="CCC48024.1"/>
    <property type="molecule type" value="Genomic_DNA"/>
</dbReference>
<feature type="compositionally biased region" description="Polar residues" evidence="1">
    <location>
        <begin position="97"/>
        <end position="106"/>
    </location>
</feature>
<proteinExistence type="predicted"/>
<dbReference type="VEuPathDB" id="TriTrypDB:TvY486_0502280"/>
<feature type="compositionally biased region" description="Basic and acidic residues" evidence="1">
    <location>
        <begin position="111"/>
        <end position="132"/>
    </location>
</feature>
<organism evidence="2">
    <name type="scientific">Trypanosoma vivax (strain Y486)</name>
    <dbReference type="NCBI Taxonomy" id="1055687"/>
    <lineage>
        <taxon>Eukaryota</taxon>
        <taxon>Discoba</taxon>
        <taxon>Euglenozoa</taxon>
        <taxon>Kinetoplastea</taxon>
        <taxon>Metakinetoplastina</taxon>
        <taxon>Trypanosomatida</taxon>
        <taxon>Trypanosomatidae</taxon>
        <taxon>Trypanosoma</taxon>
        <taxon>Duttonella</taxon>
    </lineage>
</organism>